<dbReference type="NCBIfam" id="TIGR01552">
    <property type="entry name" value="phd_fam"/>
    <property type="match status" value="1"/>
</dbReference>
<accession>A0A923M543</accession>
<proteinExistence type="inferred from homology"/>
<dbReference type="EMBL" id="JACORU010000002">
    <property type="protein sequence ID" value="MBC5764367.1"/>
    <property type="molecule type" value="Genomic_DNA"/>
</dbReference>
<evidence type="ECO:0000256" key="2">
    <source>
        <dbReference type="RuleBase" id="RU362080"/>
    </source>
</evidence>
<dbReference type="SUPFAM" id="SSF143120">
    <property type="entry name" value="YefM-like"/>
    <property type="match status" value="1"/>
</dbReference>
<evidence type="ECO:0000256" key="1">
    <source>
        <dbReference type="ARBA" id="ARBA00009981"/>
    </source>
</evidence>
<comment type="caution">
    <text evidence="3">The sequence shown here is derived from an EMBL/GenBank/DDBJ whole genome shotgun (WGS) entry which is preliminary data.</text>
</comment>
<gene>
    <name evidence="3" type="ORF">H8R02_07900</name>
</gene>
<evidence type="ECO:0000313" key="3">
    <source>
        <dbReference type="EMBL" id="MBC5764367.1"/>
    </source>
</evidence>
<dbReference type="Gene3D" id="3.40.1620.10">
    <property type="entry name" value="YefM-like domain"/>
    <property type="match status" value="1"/>
</dbReference>
<evidence type="ECO:0000313" key="4">
    <source>
        <dbReference type="Proteomes" id="UP000596827"/>
    </source>
</evidence>
<dbReference type="RefSeq" id="WP_187080840.1">
    <property type="nucleotide sequence ID" value="NZ_JACORU010000002.1"/>
</dbReference>
<name>A0A923M543_9BURK</name>
<sequence>MQTVPVHQAKDRFSALLQAVEDGEEIVITRHGKKIARIVKETEAAPSEAERERRRREAIEQLEAYQRSAKVQPAVDGYSDWKSLRDAGRK</sequence>
<dbReference type="InterPro" id="IPR006442">
    <property type="entry name" value="Antitoxin_Phd/YefM"/>
</dbReference>
<comment type="function">
    <text evidence="2">Antitoxin component of a type II toxin-antitoxin (TA) system.</text>
</comment>
<keyword evidence="4" id="KW-1185">Reference proteome</keyword>
<reference evidence="3" key="1">
    <citation type="submission" date="2020-08" db="EMBL/GenBank/DDBJ databases">
        <title>Ramlibacter sp. GTP1 16S ribosomal RNA gene genome sequencing and assembly.</title>
        <authorList>
            <person name="Kang M."/>
        </authorList>
    </citation>
    <scope>NUCLEOTIDE SEQUENCE</scope>
    <source>
        <strain evidence="3">GTP1</strain>
    </source>
</reference>
<dbReference type="Pfam" id="PF02604">
    <property type="entry name" value="PhdYeFM_antitox"/>
    <property type="match status" value="1"/>
</dbReference>
<dbReference type="Proteomes" id="UP000596827">
    <property type="component" value="Unassembled WGS sequence"/>
</dbReference>
<dbReference type="InterPro" id="IPR036165">
    <property type="entry name" value="YefM-like_sf"/>
</dbReference>
<comment type="similarity">
    <text evidence="1 2">Belongs to the phD/YefM antitoxin family.</text>
</comment>
<dbReference type="PANTHER" id="PTHR35377:SF8">
    <property type="entry name" value="ANTITOXIN VAPB22"/>
    <property type="match status" value="1"/>
</dbReference>
<dbReference type="AlphaFoldDB" id="A0A923M543"/>
<protein>
    <recommendedName>
        <fullName evidence="2">Antitoxin</fullName>
    </recommendedName>
</protein>
<dbReference type="InterPro" id="IPR051416">
    <property type="entry name" value="phD-YefM_TA_antitoxins"/>
</dbReference>
<dbReference type="PANTHER" id="PTHR35377">
    <property type="entry name" value="ANTITOXIN VAPB49-RELATED-RELATED"/>
    <property type="match status" value="1"/>
</dbReference>
<organism evidence="3 4">
    <name type="scientific">Ramlibacter albus</name>
    <dbReference type="NCBI Taxonomy" id="2079448"/>
    <lineage>
        <taxon>Bacteria</taxon>
        <taxon>Pseudomonadati</taxon>
        <taxon>Pseudomonadota</taxon>
        <taxon>Betaproteobacteria</taxon>
        <taxon>Burkholderiales</taxon>
        <taxon>Comamonadaceae</taxon>
        <taxon>Ramlibacter</taxon>
    </lineage>
</organism>